<keyword evidence="5 11" id="KW-0812">Transmembrane</keyword>
<dbReference type="PANTHER" id="PTHR30474">
    <property type="entry name" value="CELL CYCLE PROTEIN"/>
    <property type="match status" value="1"/>
</dbReference>
<sequence length="367" mass="40329">MVNKRFIKYIDYSLILAVTAIVFVGLFAISSATGAYYSGDYSTARMQLMWFIAGFIAMIIVISVDYKTIGNMAVYIYLFCLLMLVIVLLFGKEVNGSKSWLGVGGLGGQPSEFAKLGVVIMVAKVMSSYEDGIKNLKQFITVLIYIGIPLVLILKQPDLGTALVFIAIALGMFIIGGIDYKFMLTLIGAGAAAVPLAWKYVLEDYQKDRLLIFLDPYSDPMGNGFNVIQSMIAIGSGQITGRGLYHGSQSQFNFVPEQYTDFIFSVVGEELGFIVCASLIALYAYIIFKSIRISLRSKDKFGMLMVIGIISMLGFQIFENIGMTMGIMPITGIPLPFMSYGGSSLFTNMIALGLILNVGMRQHKIKF</sequence>
<evidence type="ECO:0000256" key="8">
    <source>
        <dbReference type="ARBA" id="ARBA00022989"/>
    </source>
</evidence>
<comment type="pathway">
    <text evidence="11">Cell wall biogenesis; peptidoglycan biosynthesis.</text>
</comment>
<dbReference type="GO" id="GO:0071555">
    <property type="term" value="P:cell wall organization"/>
    <property type="evidence" value="ECO:0007669"/>
    <property type="project" value="UniProtKB-KW"/>
</dbReference>
<comment type="catalytic activity">
    <reaction evidence="11">
        <text>[GlcNAc-(1-&gt;4)-Mur2Ac(oyl-L-Ala-gamma-D-Glu-L-Lys-D-Ala-D-Ala)](n)-di-trans,octa-cis-undecaprenyl diphosphate + beta-D-GlcNAc-(1-&gt;4)-Mur2Ac(oyl-L-Ala-gamma-D-Glu-L-Lys-D-Ala-D-Ala)-di-trans,octa-cis-undecaprenyl diphosphate = [GlcNAc-(1-&gt;4)-Mur2Ac(oyl-L-Ala-gamma-D-Glu-L-Lys-D-Ala-D-Ala)](n+1)-di-trans,octa-cis-undecaprenyl diphosphate + di-trans,octa-cis-undecaprenyl diphosphate + H(+)</text>
        <dbReference type="Rhea" id="RHEA:23708"/>
        <dbReference type="Rhea" id="RHEA-COMP:9602"/>
        <dbReference type="Rhea" id="RHEA-COMP:9603"/>
        <dbReference type="ChEBI" id="CHEBI:15378"/>
        <dbReference type="ChEBI" id="CHEBI:58405"/>
        <dbReference type="ChEBI" id="CHEBI:60033"/>
        <dbReference type="ChEBI" id="CHEBI:78435"/>
        <dbReference type="EC" id="2.4.99.28"/>
    </reaction>
</comment>
<dbReference type="UniPathway" id="UPA00219"/>
<dbReference type="EC" id="2.4.99.28" evidence="11"/>
<evidence type="ECO:0000256" key="3">
    <source>
        <dbReference type="ARBA" id="ARBA00022676"/>
    </source>
</evidence>
<keyword evidence="9 11" id="KW-0472">Membrane</keyword>
<dbReference type="PANTHER" id="PTHR30474:SF1">
    <property type="entry name" value="PEPTIDOGLYCAN GLYCOSYLTRANSFERASE MRDB"/>
    <property type="match status" value="1"/>
</dbReference>
<keyword evidence="4 11" id="KW-0808">Transferase</keyword>
<comment type="subcellular location">
    <subcellularLocation>
        <location evidence="11">Cell membrane</location>
        <topology evidence="11">Multi-pass membrane protein</topology>
    </subcellularLocation>
    <subcellularLocation>
        <location evidence="1">Membrane</location>
        <topology evidence="1">Multi-pass membrane protein</topology>
    </subcellularLocation>
</comment>
<comment type="function">
    <text evidence="11">Peptidoglycan polymerase that is essential for cell wall elongation.</text>
</comment>
<dbReference type="HAMAP" id="MF_02079">
    <property type="entry name" value="PGT_RodA"/>
    <property type="match status" value="1"/>
</dbReference>
<gene>
    <name evidence="11" type="primary">rodA</name>
    <name evidence="12" type="ordered locus">Mahau_1014</name>
</gene>
<keyword evidence="3 11" id="KW-0328">Glycosyltransferase</keyword>
<keyword evidence="7 11" id="KW-0573">Peptidoglycan synthesis</keyword>
<reference evidence="12 13" key="2">
    <citation type="journal article" date="2011" name="Stand. Genomic Sci.">
        <title>Complete genome sequence of Mahella australiensis type strain (50-1 BON).</title>
        <authorList>
            <person name="Sikorski J."/>
            <person name="Teshima H."/>
            <person name="Nolan M."/>
            <person name="Lucas S."/>
            <person name="Hammon N."/>
            <person name="Deshpande S."/>
            <person name="Cheng J.F."/>
            <person name="Pitluck S."/>
            <person name="Liolios K."/>
            <person name="Pagani I."/>
            <person name="Ivanova N."/>
            <person name="Huntemann M."/>
            <person name="Mavromatis K."/>
            <person name="Ovchinikova G."/>
            <person name="Pati A."/>
            <person name="Tapia R."/>
            <person name="Han C."/>
            <person name="Goodwin L."/>
            <person name="Chen A."/>
            <person name="Palaniappan K."/>
            <person name="Land M."/>
            <person name="Hauser L."/>
            <person name="Ngatchou-Djao O.D."/>
            <person name="Rohde M."/>
            <person name="Pukall R."/>
            <person name="Spring S."/>
            <person name="Abt B."/>
            <person name="Goker M."/>
            <person name="Detter J.C."/>
            <person name="Woyke T."/>
            <person name="Bristow J."/>
            <person name="Markowitz V."/>
            <person name="Hugenholtz P."/>
            <person name="Eisen J.A."/>
            <person name="Kyrpides N.C."/>
            <person name="Klenk H.P."/>
            <person name="Lapidus A."/>
        </authorList>
    </citation>
    <scope>NUCLEOTIDE SEQUENCE [LARGE SCALE GENOMIC DNA]</scope>
    <source>
        <strain evidence="13">DSM 15567 / CIP 107919 / 50-1 BON</strain>
    </source>
</reference>
<evidence type="ECO:0000256" key="9">
    <source>
        <dbReference type="ARBA" id="ARBA00023136"/>
    </source>
</evidence>
<evidence type="ECO:0000313" key="12">
    <source>
        <dbReference type="EMBL" id="AEE96212.1"/>
    </source>
</evidence>
<dbReference type="AlphaFoldDB" id="F4A2N2"/>
<dbReference type="KEGG" id="mas:Mahau_1014"/>
<dbReference type="GO" id="GO:0051301">
    <property type="term" value="P:cell division"/>
    <property type="evidence" value="ECO:0007669"/>
    <property type="project" value="InterPro"/>
</dbReference>
<dbReference type="STRING" id="697281.Mahau_1014"/>
<evidence type="ECO:0000256" key="4">
    <source>
        <dbReference type="ARBA" id="ARBA00022679"/>
    </source>
</evidence>
<dbReference type="GO" id="GO:0008360">
    <property type="term" value="P:regulation of cell shape"/>
    <property type="evidence" value="ECO:0007669"/>
    <property type="project" value="UniProtKB-KW"/>
</dbReference>
<feature type="transmembrane region" description="Helical" evidence="11">
    <location>
        <begin position="48"/>
        <end position="66"/>
    </location>
</feature>
<dbReference type="InterPro" id="IPR011923">
    <property type="entry name" value="RodA/MrdB"/>
</dbReference>
<keyword evidence="13" id="KW-1185">Reference proteome</keyword>
<proteinExistence type="inferred from homology"/>
<dbReference type="GO" id="GO:0005886">
    <property type="term" value="C:plasma membrane"/>
    <property type="evidence" value="ECO:0007669"/>
    <property type="project" value="UniProtKB-SubCell"/>
</dbReference>
<name>F4A2N2_MAHA5</name>
<evidence type="ECO:0000256" key="10">
    <source>
        <dbReference type="ARBA" id="ARBA00023316"/>
    </source>
</evidence>
<evidence type="ECO:0000313" key="13">
    <source>
        <dbReference type="Proteomes" id="UP000008457"/>
    </source>
</evidence>
<dbReference type="Pfam" id="PF01098">
    <property type="entry name" value="FTSW_RODA_SPOVE"/>
    <property type="match status" value="1"/>
</dbReference>
<dbReference type="OrthoDB" id="9812661at2"/>
<evidence type="ECO:0000256" key="5">
    <source>
        <dbReference type="ARBA" id="ARBA00022692"/>
    </source>
</evidence>
<comment type="similarity">
    <text evidence="11">Belongs to the SEDS family. MrdB/RodA subfamily.</text>
</comment>
<feature type="transmembrane region" description="Helical" evidence="11">
    <location>
        <begin position="271"/>
        <end position="288"/>
    </location>
</feature>
<protein>
    <recommendedName>
        <fullName evidence="11">Peptidoglycan glycosyltransferase RodA</fullName>
        <shortName evidence="11">PGT</shortName>
        <ecNumber evidence="11">2.4.99.28</ecNumber>
    </recommendedName>
    <alternativeName>
        <fullName evidence="11">Cell elongation protein RodA</fullName>
    </alternativeName>
    <alternativeName>
        <fullName evidence="11">Cell wall polymerase</fullName>
    </alternativeName>
    <alternativeName>
        <fullName evidence="11">Peptidoglycan polymerase</fullName>
        <shortName evidence="11">PG polymerase</shortName>
    </alternativeName>
</protein>
<feature type="transmembrane region" description="Helical" evidence="11">
    <location>
        <begin position="72"/>
        <end position="91"/>
    </location>
</feature>
<dbReference type="NCBIfam" id="TIGR02210">
    <property type="entry name" value="rodA_shape"/>
    <property type="match status" value="1"/>
</dbReference>
<evidence type="ECO:0000256" key="11">
    <source>
        <dbReference type="HAMAP-Rule" id="MF_02079"/>
    </source>
</evidence>
<keyword evidence="8 11" id="KW-1133">Transmembrane helix</keyword>
<dbReference type="Proteomes" id="UP000008457">
    <property type="component" value="Chromosome"/>
</dbReference>
<feature type="transmembrane region" description="Helical" evidence="11">
    <location>
        <begin position="136"/>
        <end position="153"/>
    </location>
</feature>
<feature type="transmembrane region" description="Helical" evidence="11">
    <location>
        <begin position="300"/>
        <end position="318"/>
    </location>
</feature>
<feature type="transmembrane region" description="Helical" evidence="11">
    <location>
        <begin position="159"/>
        <end position="175"/>
    </location>
</feature>
<feature type="transmembrane region" description="Helical" evidence="11">
    <location>
        <begin position="12"/>
        <end position="36"/>
    </location>
</feature>
<dbReference type="PROSITE" id="PS00428">
    <property type="entry name" value="FTSW_RODA_SPOVE"/>
    <property type="match status" value="1"/>
</dbReference>
<reference evidence="13" key="1">
    <citation type="submission" date="2010-11" db="EMBL/GenBank/DDBJ databases">
        <title>The complete genome of Mahella australiensis DSM 15567.</title>
        <authorList>
            <consortium name="US DOE Joint Genome Institute (JGI-PGF)"/>
            <person name="Lucas S."/>
            <person name="Copeland A."/>
            <person name="Lapidus A."/>
            <person name="Bruce D."/>
            <person name="Goodwin L."/>
            <person name="Pitluck S."/>
            <person name="Kyrpides N."/>
            <person name="Mavromatis K."/>
            <person name="Pagani I."/>
            <person name="Ivanova N."/>
            <person name="Teshima H."/>
            <person name="Brettin T."/>
            <person name="Detter J.C."/>
            <person name="Han C."/>
            <person name="Tapia R."/>
            <person name="Land M."/>
            <person name="Hauser L."/>
            <person name="Markowitz V."/>
            <person name="Cheng J.-F."/>
            <person name="Hugenholtz P."/>
            <person name="Woyke T."/>
            <person name="Wu D."/>
            <person name="Spring S."/>
            <person name="Pukall R."/>
            <person name="Steenblock K."/>
            <person name="Schneider S."/>
            <person name="Klenk H.-P."/>
            <person name="Eisen J.A."/>
        </authorList>
    </citation>
    <scope>NUCLEOTIDE SEQUENCE [LARGE SCALE GENOMIC DNA]</scope>
    <source>
        <strain evidence="13">DSM 15567 / CIP 107919 / 50-1 BON</strain>
    </source>
</reference>
<keyword evidence="10 11" id="KW-0961">Cell wall biogenesis/degradation</keyword>
<feature type="transmembrane region" description="Helical" evidence="11">
    <location>
        <begin position="338"/>
        <end position="358"/>
    </location>
</feature>
<organism evidence="12 13">
    <name type="scientific">Mahella australiensis (strain DSM 15567 / CIP 107919 / 50-1 BON)</name>
    <dbReference type="NCBI Taxonomy" id="697281"/>
    <lineage>
        <taxon>Bacteria</taxon>
        <taxon>Bacillati</taxon>
        <taxon>Bacillota</taxon>
        <taxon>Clostridia</taxon>
        <taxon>Thermoanaerobacterales</taxon>
        <taxon>Thermoanaerobacterales Family IV. Incertae Sedis</taxon>
        <taxon>Mahella</taxon>
    </lineage>
</organism>
<evidence type="ECO:0000256" key="6">
    <source>
        <dbReference type="ARBA" id="ARBA00022960"/>
    </source>
</evidence>
<dbReference type="GO" id="GO:0009252">
    <property type="term" value="P:peptidoglycan biosynthetic process"/>
    <property type="evidence" value="ECO:0007669"/>
    <property type="project" value="UniProtKB-UniRule"/>
</dbReference>
<keyword evidence="2 11" id="KW-1003">Cell membrane</keyword>
<dbReference type="GO" id="GO:0032153">
    <property type="term" value="C:cell division site"/>
    <property type="evidence" value="ECO:0007669"/>
    <property type="project" value="TreeGrafter"/>
</dbReference>
<dbReference type="HOGENOM" id="CLU_029243_2_2_9"/>
<dbReference type="GO" id="GO:0015648">
    <property type="term" value="F:lipid-linked peptidoglycan transporter activity"/>
    <property type="evidence" value="ECO:0007669"/>
    <property type="project" value="TreeGrafter"/>
</dbReference>
<dbReference type="eggNOG" id="COG0772">
    <property type="taxonomic scope" value="Bacteria"/>
</dbReference>
<evidence type="ECO:0000256" key="2">
    <source>
        <dbReference type="ARBA" id="ARBA00022475"/>
    </source>
</evidence>
<evidence type="ECO:0000256" key="7">
    <source>
        <dbReference type="ARBA" id="ARBA00022984"/>
    </source>
</evidence>
<accession>F4A2N2</accession>
<dbReference type="RefSeq" id="WP_013780642.1">
    <property type="nucleotide sequence ID" value="NC_015520.1"/>
</dbReference>
<evidence type="ECO:0000256" key="1">
    <source>
        <dbReference type="ARBA" id="ARBA00004141"/>
    </source>
</evidence>
<dbReference type="InterPro" id="IPR018365">
    <property type="entry name" value="Cell_cycle_FtsW-rel_CS"/>
</dbReference>
<dbReference type="EMBL" id="CP002360">
    <property type="protein sequence ID" value="AEE96212.1"/>
    <property type="molecule type" value="Genomic_DNA"/>
</dbReference>
<dbReference type="InterPro" id="IPR001182">
    <property type="entry name" value="FtsW/RodA"/>
</dbReference>
<keyword evidence="6 11" id="KW-0133">Cell shape</keyword>
<dbReference type="GO" id="GO:0008955">
    <property type="term" value="F:peptidoglycan glycosyltransferase activity"/>
    <property type="evidence" value="ECO:0007669"/>
    <property type="project" value="UniProtKB-UniRule"/>
</dbReference>
<feature type="transmembrane region" description="Helical" evidence="11">
    <location>
        <begin position="182"/>
        <end position="201"/>
    </location>
</feature>